<dbReference type="InterPro" id="IPR011990">
    <property type="entry name" value="TPR-like_helical_dom_sf"/>
</dbReference>
<accession>A0ABW1ZYA2</accession>
<feature type="region of interest" description="Disordered" evidence="1">
    <location>
        <begin position="265"/>
        <end position="292"/>
    </location>
</feature>
<evidence type="ECO:0000313" key="4">
    <source>
        <dbReference type="Proteomes" id="UP001596422"/>
    </source>
</evidence>
<gene>
    <name evidence="3" type="ORF">ACFQDL_08875</name>
</gene>
<evidence type="ECO:0000259" key="2">
    <source>
        <dbReference type="Pfam" id="PF13529"/>
    </source>
</evidence>
<dbReference type="Proteomes" id="UP001596422">
    <property type="component" value="Unassembled WGS sequence"/>
</dbReference>
<sequence length="292" mass="32000">MLPARMELTQVPFYPQELYQCGPAALATVLNHHRRPVAPATLVPQVYIPERQGSLQIEMKVAARRYGLLAFEGPRSMEGLLTEIAVGRPVIVLQNLGFDIAPQWHYAVVVGYDLGQQILILRSGTERRLETPFGLFERTWARSGHWSLLALPPSLLPRETRPATVIRAALDIEPVDAVAARATLRAAAERWPDHFLVNMAAGNAELGAGRADSASARFRHALRLQPMAAEAWNNLAYSLEGEGCRDQARSAIACAVRLAPDNPDLRDSFRELSGTTTTDSGRCPPLPACPAQ</sequence>
<dbReference type="RefSeq" id="WP_379908692.1">
    <property type="nucleotide sequence ID" value="NZ_JBHSWE010000001.1"/>
</dbReference>
<dbReference type="SUPFAM" id="SSF48452">
    <property type="entry name" value="TPR-like"/>
    <property type="match status" value="1"/>
</dbReference>
<dbReference type="InterPro" id="IPR039563">
    <property type="entry name" value="Peptidase_C39_single_dom"/>
</dbReference>
<dbReference type="Gene3D" id="3.90.70.10">
    <property type="entry name" value="Cysteine proteinases"/>
    <property type="match status" value="1"/>
</dbReference>
<organism evidence="3 4">
    <name type="scientific">Marinobacterium aestuariivivens</name>
    <dbReference type="NCBI Taxonomy" id="1698799"/>
    <lineage>
        <taxon>Bacteria</taxon>
        <taxon>Pseudomonadati</taxon>
        <taxon>Pseudomonadota</taxon>
        <taxon>Gammaproteobacteria</taxon>
        <taxon>Oceanospirillales</taxon>
        <taxon>Oceanospirillaceae</taxon>
        <taxon>Marinobacterium</taxon>
    </lineage>
</organism>
<reference evidence="4" key="1">
    <citation type="journal article" date="2019" name="Int. J. Syst. Evol. Microbiol.">
        <title>The Global Catalogue of Microorganisms (GCM) 10K type strain sequencing project: providing services to taxonomists for standard genome sequencing and annotation.</title>
        <authorList>
            <consortium name="The Broad Institute Genomics Platform"/>
            <consortium name="The Broad Institute Genome Sequencing Center for Infectious Disease"/>
            <person name="Wu L."/>
            <person name="Ma J."/>
        </authorList>
    </citation>
    <scope>NUCLEOTIDE SEQUENCE [LARGE SCALE GENOMIC DNA]</scope>
    <source>
        <strain evidence="4">NBRC 111756</strain>
    </source>
</reference>
<evidence type="ECO:0000256" key="1">
    <source>
        <dbReference type="SAM" id="MobiDB-lite"/>
    </source>
</evidence>
<dbReference type="Gene3D" id="1.25.40.10">
    <property type="entry name" value="Tetratricopeptide repeat domain"/>
    <property type="match status" value="1"/>
</dbReference>
<comment type="caution">
    <text evidence="3">The sequence shown here is derived from an EMBL/GenBank/DDBJ whole genome shotgun (WGS) entry which is preliminary data.</text>
</comment>
<dbReference type="Pfam" id="PF13529">
    <property type="entry name" value="Peptidase_C39_2"/>
    <property type="match status" value="1"/>
</dbReference>
<feature type="domain" description="Peptidase C39-like" evidence="2">
    <location>
        <begin position="10"/>
        <end position="118"/>
    </location>
</feature>
<dbReference type="EMBL" id="JBHSWE010000001">
    <property type="protein sequence ID" value="MFC6670185.1"/>
    <property type="molecule type" value="Genomic_DNA"/>
</dbReference>
<protein>
    <submittedName>
        <fullName evidence="3">PA2778 family cysteine peptidase</fullName>
    </submittedName>
</protein>
<name>A0ABW1ZYA2_9GAMM</name>
<evidence type="ECO:0000313" key="3">
    <source>
        <dbReference type="EMBL" id="MFC6670185.1"/>
    </source>
</evidence>
<keyword evidence="4" id="KW-1185">Reference proteome</keyword>
<dbReference type="InterPro" id="IPR039564">
    <property type="entry name" value="Peptidase_C39-like"/>
</dbReference>
<dbReference type="CDD" id="cd02549">
    <property type="entry name" value="Peptidase_C39A"/>
    <property type="match status" value="1"/>
</dbReference>
<proteinExistence type="predicted"/>
<dbReference type="NCBIfam" id="NF033920">
    <property type="entry name" value="C39_PA2778_fam"/>
    <property type="match status" value="1"/>
</dbReference>